<sequence>MRKLHFWLTAALGLLLLVTVVWGLSQLYGMR</sequence>
<name>A0ABN7S437_THEXY</name>
<evidence type="ECO:0000313" key="1">
    <source>
        <dbReference type="EMBL" id="CAG5088600.1"/>
    </source>
</evidence>
<gene>
    <name evidence="1" type="primary">txxe 2395</name>
    <name evidence="1" type="ORF">TXXE_12135</name>
</gene>
<protein>
    <submittedName>
        <fullName evidence="1">Uncharacterized protein</fullName>
    </submittedName>
</protein>
<keyword evidence="2" id="KW-1185">Reference proteome</keyword>
<comment type="caution">
    <text evidence="1">The sequence shown here is derived from an EMBL/GenBank/DDBJ whole genome shotgun (WGS) entry which is preliminary data.</text>
</comment>
<evidence type="ECO:0000313" key="2">
    <source>
        <dbReference type="Proteomes" id="UP000681526"/>
    </source>
</evidence>
<dbReference type="EMBL" id="CAJRAY010000057">
    <property type="protein sequence ID" value="CAG5088600.1"/>
    <property type="molecule type" value="Genomic_DNA"/>
</dbReference>
<dbReference type="Proteomes" id="UP000681526">
    <property type="component" value="Unassembled WGS sequence"/>
</dbReference>
<organism evidence="1 2">
    <name type="scientific">Thermobacillus xylanilyticus</name>
    <dbReference type="NCBI Taxonomy" id="76633"/>
    <lineage>
        <taxon>Bacteria</taxon>
        <taxon>Bacillati</taxon>
        <taxon>Bacillota</taxon>
        <taxon>Bacilli</taxon>
        <taxon>Bacillales</taxon>
        <taxon>Paenibacillaceae</taxon>
        <taxon>Thermobacillus</taxon>
    </lineage>
</organism>
<proteinExistence type="predicted"/>
<reference evidence="1 2" key="1">
    <citation type="submission" date="2021-04" db="EMBL/GenBank/DDBJ databases">
        <authorList>
            <person name="Rakotoarivonina H."/>
        </authorList>
    </citation>
    <scope>NUCLEOTIDE SEQUENCE [LARGE SCALE GENOMIC DNA]</scope>
    <source>
        <strain evidence="1 2">XE</strain>
    </source>
</reference>
<accession>A0ABN7S437</accession>